<proteinExistence type="predicted"/>
<dbReference type="AlphaFoldDB" id="A0A5D4HF63"/>
<dbReference type="PANTHER" id="PTHR22916:SF67">
    <property type="entry name" value="COLANIC ACID BIOSYNTHESIS GLYCOSYL TRANSFERASE WCAE-RELATED"/>
    <property type="match status" value="1"/>
</dbReference>
<dbReference type="EMBL" id="VTAV01000001">
    <property type="protein sequence ID" value="TYR38235.1"/>
    <property type="molecule type" value="Genomic_DNA"/>
</dbReference>
<keyword evidence="2" id="KW-0808">Transferase</keyword>
<accession>A0A5D4HF63</accession>
<comment type="caution">
    <text evidence="2">The sequence shown here is derived from an EMBL/GenBank/DDBJ whole genome shotgun (WGS) entry which is preliminary data.</text>
</comment>
<organism evidence="2 3">
    <name type="scientific">Sphingobacterium phlebotomi</name>
    <dbReference type="NCBI Taxonomy" id="2605433"/>
    <lineage>
        <taxon>Bacteria</taxon>
        <taxon>Pseudomonadati</taxon>
        <taxon>Bacteroidota</taxon>
        <taxon>Sphingobacteriia</taxon>
        <taxon>Sphingobacteriales</taxon>
        <taxon>Sphingobacteriaceae</taxon>
        <taxon>Sphingobacterium</taxon>
    </lineage>
</organism>
<dbReference type="GO" id="GO:0016758">
    <property type="term" value="F:hexosyltransferase activity"/>
    <property type="evidence" value="ECO:0007669"/>
    <property type="project" value="UniProtKB-ARBA"/>
</dbReference>
<dbReference type="InterPro" id="IPR029044">
    <property type="entry name" value="Nucleotide-diphossugar_trans"/>
</dbReference>
<evidence type="ECO:0000313" key="3">
    <source>
        <dbReference type="Proteomes" id="UP000322362"/>
    </source>
</evidence>
<feature type="domain" description="Glycosyltransferase 2-like" evidence="1">
    <location>
        <begin position="4"/>
        <end position="128"/>
    </location>
</feature>
<dbReference type="CDD" id="cd06433">
    <property type="entry name" value="GT_2_WfgS_like"/>
    <property type="match status" value="1"/>
</dbReference>
<evidence type="ECO:0000313" key="2">
    <source>
        <dbReference type="EMBL" id="TYR38235.1"/>
    </source>
</evidence>
<sequence>MKLSIITVNLNNIEGLKNTLESVRKQTYKEFEYIVIDGASTDGSVELIKNSPIVDSWISEKDTGVYEAMNKGIEKASGDYLLFLNSGDLLFSNNVIEAVIPKLISEAIIYGDIQFVEQDGETLDTYYFPENLSFKYFFHQSLGHPSTFIRKDLFEKYGKYETNYKIVADWVFFTRVIIKEQVSTKHITDVISIFYMDGMSSDPKNRDTIETERKTFLEKEFSLFHHDYVQYFKLEDRLTKLENNQKRLQSSKGFRLLKALGVKKFNE</sequence>
<reference evidence="2 3" key="1">
    <citation type="submission" date="2019-08" db="EMBL/GenBank/DDBJ databases">
        <title>Phlebobacter frassis gen. nov. sp. nov., a new member of family Sphingobacteriaceae isolated from sand fly rearing media.</title>
        <authorList>
            <person name="Kakumanu M.L."/>
            <person name="Marayati B.F."/>
            <person name="Wada-Katsumata A."/>
            <person name="Wasserberg G."/>
            <person name="Schal C."/>
            <person name="Apperson C.S."/>
            <person name="Ponnusamy L."/>
        </authorList>
    </citation>
    <scope>NUCLEOTIDE SEQUENCE [LARGE SCALE GENOMIC DNA]</scope>
    <source>
        <strain evidence="2 3">SSI9</strain>
    </source>
</reference>
<evidence type="ECO:0000259" key="1">
    <source>
        <dbReference type="Pfam" id="PF00535"/>
    </source>
</evidence>
<dbReference type="SUPFAM" id="SSF53448">
    <property type="entry name" value="Nucleotide-diphospho-sugar transferases"/>
    <property type="match status" value="1"/>
</dbReference>
<dbReference type="InterPro" id="IPR001173">
    <property type="entry name" value="Glyco_trans_2-like"/>
</dbReference>
<dbReference type="RefSeq" id="WP_148917698.1">
    <property type="nucleotide sequence ID" value="NZ_VTAV01000001.1"/>
</dbReference>
<dbReference type="PANTHER" id="PTHR22916">
    <property type="entry name" value="GLYCOSYLTRANSFERASE"/>
    <property type="match status" value="1"/>
</dbReference>
<dbReference type="Proteomes" id="UP000322362">
    <property type="component" value="Unassembled WGS sequence"/>
</dbReference>
<name>A0A5D4HF63_9SPHI</name>
<protein>
    <submittedName>
        <fullName evidence="2">Glycosyltransferase</fullName>
    </submittedName>
</protein>
<gene>
    <name evidence="2" type="ORF">FXV77_02845</name>
</gene>
<keyword evidence="3" id="KW-1185">Reference proteome</keyword>
<dbReference type="Gene3D" id="3.90.550.10">
    <property type="entry name" value="Spore Coat Polysaccharide Biosynthesis Protein SpsA, Chain A"/>
    <property type="match status" value="1"/>
</dbReference>
<dbReference type="Pfam" id="PF00535">
    <property type="entry name" value="Glycos_transf_2"/>
    <property type="match status" value="1"/>
</dbReference>